<evidence type="ECO:0000313" key="4">
    <source>
        <dbReference type="EMBL" id="MBE7324996.1"/>
    </source>
</evidence>
<evidence type="ECO:0000313" key="5">
    <source>
        <dbReference type="Proteomes" id="UP000756387"/>
    </source>
</evidence>
<evidence type="ECO:0000256" key="2">
    <source>
        <dbReference type="SAM" id="MobiDB-lite"/>
    </source>
</evidence>
<feature type="compositionally biased region" description="Acidic residues" evidence="2">
    <location>
        <begin position="241"/>
        <end position="253"/>
    </location>
</feature>
<dbReference type="CDD" id="cd00060">
    <property type="entry name" value="FHA"/>
    <property type="match status" value="1"/>
</dbReference>
<dbReference type="SUPFAM" id="SSF49879">
    <property type="entry name" value="SMAD/FHA domain"/>
    <property type="match status" value="1"/>
</dbReference>
<proteinExistence type="predicted"/>
<accession>A0ABR9RTW6</accession>
<dbReference type="PROSITE" id="PS50006">
    <property type="entry name" value="FHA_DOMAIN"/>
    <property type="match status" value="1"/>
</dbReference>
<reference evidence="4 5" key="1">
    <citation type="submission" date="2020-10" db="EMBL/GenBank/DDBJ databases">
        <title>Nocardioides sp. isolated from sludge.</title>
        <authorList>
            <person name="Zhang X."/>
        </authorList>
    </citation>
    <scope>NUCLEOTIDE SEQUENCE [LARGE SCALE GENOMIC DNA]</scope>
    <source>
        <strain evidence="4 5">Y6</strain>
    </source>
</reference>
<organism evidence="4 5">
    <name type="scientific">Nocardioides malaquae</name>
    <dbReference type="NCBI Taxonomy" id="2773426"/>
    <lineage>
        <taxon>Bacteria</taxon>
        <taxon>Bacillati</taxon>
        <taxon>Actinomycetota</taxon>
        <taxon>Actinomycetes</taxon>
        <taxon>Propionibacteriales</taxon>
        <taxon>Nocardioidaceae</taxon>
        <taxon>Nocardioides</taxon>
    </lineage>
</organism>
<feature type="region of interest" description="Disordered" evidence="2">
    <location>
        <begin position="287"/>
        <end position="316"/>
    </location>
</feature>
<dbReference type="Gene3D" id="2.60.200.20">
    <property type="match status" value="1"/>
</dbReference>
<protein>
    <submittedName>
        <fullName evidence="4">FHA domain-containing protein</fullName>
    </submittedName>
</protein>
<comment type="caution">
    <text evidence="4">The sequence shown here is derived from an EMBL/GenBank/DDBJ whole genome shotgun (WGS) entry which is preliminary data.</text>
</comment>
<gene>
    <name evidence="4" type="ORF">IEQ44_10030</name>
</gene>
<feature type="compositionally biased region" description="Pro residues" evidence="2">
    <location>
        <begin position="163"/>
        <end position="205"/>
    </location>
</feature>
<keyword evidence="1" id="KW-0597">Phosphoprotein</keyword>
<dbReference type="EMBL" id="JADCSA010000008">
    <property type="protein sequence ID" value="MBE7324996.1"/>
    <property type="molecule type" value="Genomic_DNA"/>
</dbReference>
<evidence type="ECO:0000259" key="3">
    <source>
        <dbReference type="PROSITE" id="PS50006"/>
    </source>
</evidence>
<feature type="region of interest" description="Disordered" evidence="2">
    <location>
        <begin position="132"/>
        <end position="257"/>
    </location>
</feature>
<dbReference type="Pfam" id="PF00498">
    <property type="entry name" value="FHA"/>
    <property type="match status" value="1"/>
</dbReference>
<sequence>MERTARDGDWIGVFGSQVTLLLPGDARGRAARAWPLVDTGVDLRGVLEDLLADGLDGLGDFVLVESAGERTRVVVRGEAEVTAHTADGPVRLSATDRIWQEEAFTALVALHVSLPGVAPIEAEHFDVRDGLGRVGGVTWGSVPTGDRPRDEAEGPADPVVITSPPPSPAPSVPSPAPPPPEPPAPSPPPSPLPPAPRSVPNPPETTPLSATPLVPDWQEEPTTYLTEDEEDGGLAALGFGLDDEPTGPPDDDAASSGAATGAVAVLVFSHGATVPVDGPVLVGRAPSARAGSPGARLVTVPSPHQEVSSNHVEIRPGDGLDLGTAVAVDLGSTNGTVVAHPGLPARDLKPGEPYALLPGAVVDLGDGVLVEVRRP</sequence>
<dbReference type="Proteomes" id="UP000756387">
    <property type="component" value="Unassembled WGS sequence"/>
</dbReference>
<evidence type="ECO:0000256" key="1">
    <source>
        <dbReference type="ARBA" id="ARBA00022553"/>
    </source>
</evidence>
<name>A0ABR9RTW6_9ACTN</name>
<dbReference type="InterPro" id="IPR008984">
    <property type="entry name" value="SMAD_FHA_dom_sf"/>
</dbReference>
<keyword evidence="5" id="KW-1185">Reference proteome</keyword>
<dbReference type="InterPro" id="IPR000253">
    <property type="entry name" value="FHA_dom"/>
</dbReference>
<dbReference type="RefSeq" id="WP_193638315.1">
    <property type="nucleotide sequence ID" value="NZ_JADCSA010000008.1"/>
</dbReference>
<feature type="domain" description="FHA" evidence="3">
    <location>
        <begin position="280"/>
        <end position="343"/>
    </location>
</feature>
<dbReference type="PRINTS" id="PR01217">
    <property type="entry name" value="PRICHEXTENSN"/>
</dbReference>